<feature type="transmembrane region" description="Helical" evidence="12">
    <location>
        <begin position="452"/>
        <end position="472"/>
    </location>
</feature>
<evidence type="ECO:0000256" key="7">
    <source>
        <dbReference type="ARBA" id="ARBA00022847"/>
    </source>
</evidence>
<keyword evidence="6 12" id="KW-0812">Transmembrane</keyword>
<feature type="compositionally biased region" description="Pro residues" evidence="13">
    <location>
        <begin position="7"/>
        <end position="17"/>
    </location>
</feature>
<evidence type="ECO:0000259" key="14">
    <source>
        <dbReference type="Pfam" id="PF02705"/>
    </source>
</evidence>
<dbReference type="PANTHER" id="PTHR30540">
    <property type="entry name" value="OSMOTIC STRESS POTASSIUM TRANSPORTER"/>
    <property type="match status" value="1"/>
</dbReference>
<evidence type="ECO:0000256" key="13">
    <source>
        <dbReference type="SAM" id="MobiDB-lite"/>
    </source>
</evidence>
<evidence type="ECO:0000256" key="9">
    <source>
        <dbReference type="ARBA" id="ARBA00022989"/>
    </source>
</evidence>
<keyword evidence="5 12" id="KW-0633">Potassium transport</keyword>
<evidence type="ECO:0000259" key="15">
    <source>
        <dbReference type="Pfam" id="PF22776"/>
    </source>
</evidence>
<dbReference type="InterPro" id="IPR053951">
    <property type="entry name" value="K_trans_N"/>
</dbReference>
<sequence length="653" mass="69573">MASDAPLDPPADPPPQGSGPAGTGPEAPRAHHAARGPLALSALGIVFGDIGTSPLYSLQAVFSVDHNSVAPTRGDVFGIISMVFWVITVIVSVKYIALVMRADNDGEGGILALVALILRRLGERGRLTGTALILGMVGAALFYGDSLITPAISVMSAFEGLAVVRHGLSGWVLPLSVGLLAVVFWVQRFGTTAVGHLYGPITVVWFLTLAVLGVPHILGTPEILGALLPHHAIVFAVERPGVAFIAMGAVVLVITGAEALYADMGHVGPRPIRLAWFGLVFPTLTLNYLGQVAVILGDPTAIDNPFFRLAPTWATLPLVGLAALATVIASQAVISGAFSVSRQAARLGILPRLTIRHTSRREGGQIYIGSVNWVLFAGVLVLIALFRSSVALAAAYGLAVTGTLVLTSVLFTVFARRVLGAAWWQLVVFLVLVMGVELVLLAANLTKLLHGGWLPVTIAIVLVTVMATWRWGAARAAAGRARLESPLDAFLSGTDAQADRVPGVAVFLHQDPATTPLPLRDTVTFNRVLHAQNVIMTVVNADVPHIRHAERVVVERLPHPGFIHVICRVGFMDPQDVPRALARAQALVPDLDLDVHRARYFLSIVRLTTAHPPSWRRWRTAVFLWLAGTAADRTTAFHLPPDRTVIMGGRLVL</sequence>
<evidence type="ECO:0000256" key="2">
    <source>
        <dbReference type="ARBA" id="ARBA00007019"/>
    </source>
</evidence>
<keyword evidence="11 12" id="KW-0472">Membrane</keyword>
<name>A0ABP8JBE9_9MICO</name>
<feature type="transmembrane region" description="Helical" evidence="12">
    <location>
        <begin position="274"/>
        <end position="296"/>
    </location>
</feature>
<dbReference type="Proteomes" id="UP001500642">
    <property type="component" value="Unassembled WGS sequence"/>
</dbReference>
<evidence type="ECO:0000256" key="3">
    <source>
        <dbReference type="ARBA" id="ARBA00022448"/>
    </source>
</evidence>
<evidence type="ECO:0000256" key="12">
    <source>
        <dbReference type="HAMAP-Rule" id="MF_01522"/>
    </source>
</evidence>
<keyword evidence="10 12" id="KW-0406">Ion transport</keyword>
<dbReference type="Pfam" id="PF22776">
    <property type="entry name" value="K_trans_C"/>
    <property type="match status" value="1"/>
</dbReference>
<comment type="subcellular location">
    <subcellularLocation>
        <location evidence="12">Cell membrane</location>
        <topology evidence="12">Multi-pass membrane protein</topology>
    </subcellularLocation>
    <subcellularLocation>
        <location evidence="1">Membrane</location>
        <topology evidence="1">Multi-pass membrane protein</topology>
    </subcellularLocation>
</comment>
<feature type="transmembrane region" description="Helical" evidence="12">
    <location>
        <begin position="426"/>
        <end position="446"/>
    </location>
</feature>
<feature type="transmembrane region" description="Helical" evidence="12">
    <location>
        <begin position="392"/>
        <end position="414"/>
    </location>
</feature>
<evidence type="ECO:0000256" key="8">
    <source>
        <dbReference type="ARBA" id="ARBA00022958"/>
    </source>
</evidence>
<evidence type="ECO:0000256" key="4">
    <source>
        <dbReference type="ARBA" id="ARBA00022475"/>
    </source>
</evidence>
<comment type="similarity">
    <text evidence="2 12">Belongs to the HAK/KUP transporter (TC 2.A.72) family.</text>
</comment>
<dbReference type="RefSeq" id="WP_345030760.1">
    <property type="nucleotide sequence ID" value="NZ_BAABGL010000006.1"/>
</dbReference>
<feature type="transmembrane region" description="Helical" evidence="12">
    <location>
        <begin position="316"/>
        <end position="340"/>
    </location>
</feature>
<proteinExistence type="inferred from homology"/>
<keyword evidence="17" id="KW-1185">Reference proteome</keyword>
<reference evidence="17" key="1">
    <citation type="journal article" date="2019" name="Int. J. Syst. Evol. Microbiol.">
        <title>The Global Catalogue of Microorganisms (GCM) 10K type strain sequencing project: providing services to taxonomists for standard genome sequencing and annotation.</title>
        <authorList>
            <consortium name="The Broad Institute Genomics Platform"/>
            <consortium name="The Broad Institute Genome Sequencing Center for Infectious Disease"/>
            <person name="Wu L."/>
            <person name="Ma J."/>
        </authorList>
    </citation>
    <scope>NUCLEOTIDE SEQUENCE [LARGE SCALE GENOMIC DNA]</scope>
    <source>
        <strain evidence="17">JCM 17808</strain>
    </source>
</reference>
<feature type="domain" description="K+ potassium transporter integral membrane" evidence="14">
    <location>
        <begin position="38"/>
        <end position="491"/>
    </location>
</feature>
<organism evidence="16 17">
    <name type="scientific">Brevibacterium pityocampae</name>
    <dbReference type="NCBI Taxonomy" id="506594"/>
    <lineage>
        <taxon>Bacteria</taxon>
        <taxon>Bacillati</taxon>
        <taxon>Actinomycetota</taxon>
        <taxon>Actinomycetes</taxon>
        <taxon>Micrococcales</taxon>
        <taxon>Brevibacteriaceae</taxon>
        <taxon>Brevibacterium</taxon>
    </lineage>
</organism>
<dbReference type="InterPro" id="IPR053952">
    <property type="entry name" value="K_trans_C"/>
</dbReference>
<feature type="region of interest" description="Disordered" evidence="13">
    <location>
        <begin position="1"/>
        <end position="31"/>
    </location>
</feature>
<dbReference type="HAMAP" id="MF_01522">
    <property type="entry name" value="Kup"/>
    <property type="match status" value="1"/>
</dbReference>
<feature type="transmembrane region" description="Helical" evidence="12">
    <location>
        <begin position="242"/>
        <end position="262"/>
    </location>
</feature>
<evidence type="ECO:0000313" key="17">
    <source>
        <dbReference type="Proteomes" id="UP001500642"/>
    </source>
</evidence>
<accession>A0ABP8JBE9</accession>
<evidence type="ECO:0000256" key="1">
    <source>
        <dbReference type="ARBA" id="ARBA00004141"/>
    </source>
</evidence>
<keyword evidence="4 12" id="KW-1003">Cell membrane</keyword>
<keyword evidence="3 12" id="KW-0813">Transport</keyword>
<evidence type="ECO:0000256" key="6">
    <source>
        <dbReference type="ARBA" id="ARBA00022692"/>
    </source>
</evidence>
<feature type="transmembrane region" description="Helical" evidence="12">
    <location>
        <begin position="127"/>
        <end position="148"/>
    </location>
</feature>
<evidence type="ECO:0000313" key="16">
    <source>
        <dbReference type="EMBL" id="GAA4388089.1"/>
    </source>
</evidence>
<protein>
    <recommendedName>
        <fullName evidence="12">Probable potassium transport system protein Kup</fullName>
    </recommendedName>
</protein>
<comment type="function">
    <text evidence="12">Transport of potassium into the cell. Likely operates as a K(+):H(+) symporter.</text>
</comment>
<dbReference type="InterPro" id="IPR023051">
    <property type="entry name" value="Kup"/>
</dbReference>
<keyword evidence="9 12" id="KW-1133">Transmembrane helix</keyword>
<feature type="transmembrane region" description="Helical" evidence="12">
    <location>
        <begin position="198"/>
        <end position="218"/>
    </location>
</feature>
<dbReference type="Pfam" id="PF02705">
    <property type="entry name" value="K_trans"/>
    <property type="match status" value="1"/>
</dbReference>
<evidence type="ECO:0000256" key="11">
    <source>
        <dbReference type="ARBA" id="ARBA00023136"/>
    </source>
</evidence>
<feature type="transmembrane region" description="Helical" evidence="12">
    <location>
        <begin position="168"/>
        <end position="186"/>
    </location>
</feature>
<feature type="transmembrane region" description="Helical" evidence="12">
    <location>
        <begin position="366"/>
        <end position="386"/>
    </location>
</feature>
<feature type="transmembrane region" description="Helical" evidence="12">
    <location>
        <begin position="76"/>
        <end position="97"/>
    </location>
</feature>
<comment type="catalytic activity">
    <reaction evidence="12">
        <text>K(+)(in) + H(+)(in) = K(+)(out) + H(+)(out)</text>
        <dbReference type="Rhea" id="RHEA:28490"/>
        <dbReference type="ChEBI" id="CHEBI:15378"/>
        <dbReference type="ChEBI" id="CHEBI:29103"/>
    </reaction>
</comment>
<evidence type="ECO:0000256" key="10">
    <source>
        <dbReference type="ARBA" id="ARBA00023065"/>
    </source>
</evidence>
<feature type="domain" description="K+ potassium transporter C-terminal" evidence="15">
    <location>
        <begin position="502"/>
        <end position="651"/>
    </location>
</feature>
<comment type="caution">
    <text evidence="16">The sequence shown here is derived from an EMBL/GenBank/DDBJ whole genome shotgun (WGS) entry which is preliminary data.</text>
</comment>
<keyword evidence="8 12" id="KW-0630">Potassium</keyword>
<dbReference type="InterPro" id="IPR003855">
    <property type="entry name" value="K+_transporter"/>
</dbReference>
<dbReference type="PANTHER" id="PTHR30540:SF79">
    <property type="entry name" value="LOW AFFINITY POTASSIUM TRANSPORT SYSTEM PROTEIN KUP"/>
    <property type="match status" value="1"/>
</dbReference>
<keyword evidence="7 12" id="KW-0769">Symport</keyword>
<gene>
    <name evidence="12" type="primary">kup</name>
    <name evidence="16" type="ORF">GCM10023167_12500</name>
</gene>
<dbReference type="EMBL" id="BAABGL010000006">
    <property type="protein sequence ID" value="GAA4388089.1"/>
    <property type="molecule type" value="Genomic_DNA"/>
</dbReference>
<evidence type="ECO:0000256" key="5">
    <source>
        <dbReference type="ARBA" id="ARBA00022538"/>
    </source>
</evidence>